<keyword evidence="3" id="KW-0378">Hydrolase</keyword>
<dbReference type="Gene3D" id="2.30.40.10">
    <property type="entry name" value="Urease, subunit C, domain 1"/>
    <property type="match status" value="2"/>
</dbReference>
<organism evidence="3 4">
    <name type="scientific">Phytoactinopolyspora halophila</name>
    <dbReference type="NCBI Taxonomy" id="1981511"/>
    <lineage>
        <taxon>Bacteria</taxon>
        <taxon>Bacillati</taxon>
        <taxon>Actinomycetota</taxon>
        <taxon>Actinomycetes</taxon>
        <taxon>Jiangellales</taxon>
        <taxon>Jiangellaceae</taxon>
        <taxon>Phytoactinopolyspora</taxon>
    </lineage>
</organism>
<dbReference type="SUPFAM" id="SSF51338">
    <property type="entry name" value="Composite domain of metallo-dependent hydrolases"/>
    <property type="match status" value="1"/>
</dbReference>
<feature type="region of interest" description="Disordered" evidence="1">
    <location>
        <begin position="238"/>
        <end position="274"/>
    </location>
</feature>
<protein>
    <submittedName>
        <fullName evidence="3">Metal-dependent hydrolase</fullName>
    </submittedName>
</protein>
<keyword evidence="4" id="KW-1185">Reference proteome</keyword>
<name>A0A329QK26_9ACTN</name>
<evidence type="ECO:0000256" key="1">
    <source>
        <dbReference type="SAM" id="MobiDB-lite"/>
    </source>
</evidence>
<dbReference type="RefSeq" id="WP_112259032.1">
    <property type="nucleotide sequence ID" value="NZ_QMIG01000015.1"/>
</dbReference>
<evidence type="ECO:0000313" key="4">
    <source>
        <dbReference type="Proteomes" id="UP000250462"/>
    </source>
</evidence>
<dbReference type="PANTHER" id="PTHR22642">
    <property type="entry name" value="IMIDAZOLONEPROPIONASE"/>
    <property type="match status" value="1"/>
</dbReference>
<proteinExistence type="predicted"/>
<dbReference type="PANTHER" id="PTHR22642:SF2">
    <property type="entry name" value="PROTEIN LONG AFTER FAR-RED 3"/>
    <property type="match status" value="1"/>
</dbReference>
<feature type="domain" description="Amidohydrolase 3" evidence="2">
    <location>
        <begin position="108"/>
        <end position="484"/>
    </location>
</feature>
<dbReference type="EMBL" id="QMIG01000015">
    <property type="protein sequence ID" value="RAW12576.1"/>
    <property type="molecule type" value="Genomic_DNA"/>
</dbReference>
<dbReference type="SUPFAM" id="SSF51556">
    <property type="entry name" value="Metallo-dependent hydrolases"/>
    <property type="match status" value="1"/>
</dbReference>
<gene>
    <name evidence="3" type="ORF">DPM12_14430</name>
</gene>
<evidence type="ECO:0000259" key="2">
    <source>
        <dbReference type="Pfam" id="PF07969"/>
    </source>
</evidence>
<dbReference type="Proteomes" id="UP000250462">
    <property type="component" value="Unassembled WGS sequence"/>
</dbReference>
<dbReference type="InterPro" id="IPR013108">
    <property type="entry name" value="Amidohydro_3"/>
</dbReference>
<dbReference type="AlphaFoldDB" id="A0A329QK26"/>
<reference evidence="3 4" key="1">
    <citation type="submission" date="2018-06" db="EMBL/GenBank/DDBJ databases">
        <title>Phytoactinopolyspora halophila sp. nov., a novel halophilic actinomycete isolated from a saline soil in China.</title>
        <authorList>
            <person name="Tang S.-K."/>
        </authorList>
    </citation>
    <scope>NUCLEOTIDE SEQUENCE [LARGE SCALE GENOMIC DNA]</scope>
    <source>
        <strain evidence="3 4">YIM 96934</strain>
    </source>
</reference>
<dbReference type="InterPro" id="IPR011059">
    <property type="entry name" value="Metal-dep_hydrolase_composite"/>
</dbReference>
<dbReference type="Pfam" id="PF07969">
    <property type="entry name" value="Amidohydro_3"/>
    <property type="match status" value="1"/>
</dbReference>
<dbReference type="OrthoDB" id="3173428at2"/>
<accession>A0A329QK26</accession>
<dbReference type="Gene3D" id="3.20.20.140">
    <property type="entry name" value="Metal-dependent hydrolases"/>
    <property type="match status" value="1"/>
</dbReference>
<evidence type="ECO:0000313" key="3">
    <source>
        <dbReference type="EMBL" id="RAW12576.1"/>
    </source>
</evidence>
<dbReference type="InterPro" id="IPR032466">
    <property type="entry name" value="Metal_Hydrolase"/>
</dbReference>
<feature type="compositionally biased region" description="Gly residues" evidence="1">
    <location>
        <begin position="238"/>
        <end position="268"/>
    </location>
</feature>
<dbReference type="GO" id="GO:0016810">
    <property type="term" value="F:hydrolase activity, acting on carbon-nitrogen (but not peptide) bonds"/>
    <property type="evidence" value="ECO:0007669"/>
    <property type="project" value="InterPro"/>
</dbReference>
<comment type="caution">
    <text evidence="3">The sequence shown here is derived from an EMBL/GenBank/DDBJ whole genome shotgun (WGS) entry which is preliminary data.</text>
</comment>
<sequence>MTADHTGQPDSLADLVATGGTVLTFDGRNRCAAGLATRAGRIVAVGSAAEMERHIGPHTHVIDLAGRTVVPGINDSHLHATWLGAMWPRTLLTSGESMQPPPAVRLRDAAERRAAILRAGELCAALGITSYTEPGLGPGEDGGETGCFSQAVLDDYAALAATGMLRARVTVLRLFGLLDGPSTLDDFERGMGLPAPVADPAWLNVTGVKIFADGIPPMGTAWTAHGCASSGHGADGGTGHGADGGTGHGADGATGHGADGGTGHGGLLVDGRDDDERERRFRRMVELAHAAGWQIGVHATGDRSIEVFVDAVADTVRRHGRRARHYVIHGDLAAPGQLARMGELGIGLCAQPGIATATAELVAAALGDDVAAAAWPLARALKAGVTLTLSSDAPVLGPDWRQHVAAAAEWMGSSGTQPELTARLLRCYTTEAAVQDGAEAWKGSLEAGKVADFCVLAENPLTVPPAELPDVAVDTTVVAGQPVFTRAQ</sequence>